<dbReference type="GO" id="GO:0051301">
    <property type="term" value="P:cell division"/>
    <property type="evidence" value="ECO:0007669"/>
    <property type="project" value="UniProtKB-KW"/>
</dbReference>
<keyword evidence="5 7" id="KW-0175">Coiled coil</keyword>
<dbReference type="Gene3D" id="6.10.250.660">
    <property type="match status" value="1"/>
</dbReference>
<sequence length="185" mass="21550">MLTPLDIESKTFKKGGMGYSAKEVDKFLREIMNHYEKLYKENIELKDKINVLNEGISYYKTIEETLQSTLLLAERTAEETRANAHNKAQQIEKEAELKATLIVQEAKDELYRVQIKIEELISHYDTYKIQIKQFLKTQLEIIDDKTISMANITSKDEIDSFLEHLSKNNNDNEIKEGQTKENSND</sequence>
<comment type="similarity">
    <text evidence="2">Belongs to the DivIVA family.</text>
</comment>
<comment type="caution">
    <text evidence="8">The sequence shown here is derived from an EMBL/GenBank/DDBJ whole genome shotgun (WGS) entry which is preliminary data.</text>
</comment>
<dbReference type="NCBIfam" id="TIGR03544">
    <property type="entry name" value="DivI1A_domain"/>
    <property type="match status" value="1"/>
</dbReference>
<dbReference type="Proteomes" id="UP000294902">
    <property type="component" value="Unassembled WGS sequence"/>
</dbReference>
<reference evidence="8 9" key="1">
    <citation type="submission" date="2019-03" db="EMBL/GenBank/DDBJ databases">
        <title>Genomic Encyclopedia of Type Strains, Phase IV (KMG-IV): sequencing the most valuable type-strain genomes for metagenomic binning, comparative biology and taxonomic classification.</title>
        <authorList>
            <person name="Goeker M."/>
        </authorList>
    </citation>
    <scope>NUCLEOTIDE SEQUENCE [LARGE SCALE GENOMIC DNA]</scope>
    <source>
        <strain evidence="8 9">DSM 24629</strain>
    </source>
</reference>
<evidence type="ECO:0000256" key="5">
    <source>
        <dbReference type="ARBA" id="ARBA00023054"/>
    </source>
</evidence>
<proteinExistence type="inferred from homology"/>
<protein>
    <submittedName>
        <fullName evidence="8">Cell division initiation protein</fullName>
    </submittedName>
</protein>
<dbReference type="EMBL" id="SMAL01000004">
    <property type="protein sequence ID" value="TCT14951.1"/>
    <property type="molecule type" value="Genomic_DNA"/>
</dbReference>
<gene>
    <name evidence="8" type="ORF">EDC18_104101</name>
</gene>
<dbReference type="AlphaFoldDB" id="A0A4V2V0A4"/>
<evidence type="ECO:0000256" key="6">
    <source>
        <dbReference type="ARBA" id="ARBA00023306"/>
    </source>
</evidence>
<dbReference type="InterPro" id="IPR019933">
    <property type="entry name" value="DivIVA_domain"/>
</dbReference>
<dbReference type="PANTHER" id="PTHR35794:SF2">
    <property type="entry name" value="CELL DIVISION PROTEIN DIVIVA"/>
    <property type="match status" value="1"/>
</dbReference>
<evidence type="ECO:0000256" key="2">
    <source>
        <dbReference type="ARBA" id="ARBA00009008"/>
    </source>
</evidence>
<dbReference type="OrthoDB" id="9815492at2"/>
<name>A0A4V2V0A4_9FIRM</name>
<keyword evidence="9" id="KW-1185">Reference proteome</keyword>
<evidence type="ECO:0000256" key="7">
    <source>
        <dbReference type="SAM" id="Coils"/>
    </source>
</evidence>
<evidence type="ECO:0000313" key="8">
    <source>
        <dbReference type="EMBL" id="TCT14951.1"/>
    </source>
</evidence>
<evidence type="ECO:0000256" key="4">
    <source>
        <dbReference type="ARBA" id="ARBA00022618"/>
    </source>
</evidence>
<dbReference type="GO" id="GO:0005737">
    <property type="term" value="C:cytoplasm"/>
    <property type="evidence" value="ECO:0007669"/>
    <property type="project" value="UniProtKB-SubCell"/>
</dbReference>
<evidence type="ECO:0000256" key="3">
    <source>
        <dbReference type="ARBA" id="ARBA00022490"/>
    </source>
</evidence>
<dbReference type="InterPro" id="IPR007793">
    <property type="entry name" value="DivIVA_fam"/>
</dbReference>
<evidence type="ECO:0000256" key="1">
    <source>
        <dbReference type="ARBA" id="ARBA00004496"/>
    </source>
</evidence>
<organism evidence="8 9">
    <name type="scientific">Natranaerovirga pectinivora</name>
    <dbReference type="NCBI Taxonomy" id="682400"/>
    <lineage>
        <taxon>Bacteria</taxon>
        <taxon>Bacillati</taxon>
        <taxon>Bacillota</taxon>
        <taxon>Clostridia</taxon>
        <taxon>Lachnospirales</taxon>
        <taxon>Natranaerovirgaceae</taxon>
        <taxon>Natranaerovirga</taxon>
    </lineage>
</organism>
<keyword evidence="4 8" id="KW-0132">Cell division</keyword>
<dbReference type="PANTHER" id="PTHR35794">
    <property type="entry name" value="CELL DIVISION PROTEIN DIVIVA"/>
    <property type="match status" value="1"/>
</dbReference>
<keyword evidence="3" id="KW-0963">Cytoplasm</keyword>
<feature type="coiled-coil region" evidence="7">
    <location>
        <begin position="28"/>
        <end position="94"/>
    </location>
</feature>
<comment type="subcellular location">
    <subcellularLocation>
        <location evidence="1">Cytoplasm</location>
    </subcellularLocation>
</comment>
<keyword evidence="6" id="KW-0131">Cell cycle</keyword>
<dbReference type="Pfam" id="PF05103">
    <property type="entry name" value="DivIVA"/>
    <property type="match status" value="1"/>
</dbReference>
<dbReference type="RefSeq" id="WP_132251816.1">
    <property type="nucleotide sequence ID" value="NZ_SMAL01000004.1"/>
</dbReference>
<evidence type="ECO:0000313" key="9">
    <source>
        <dbReference type="Proteomes" id="UP000294902"/>
    </source>
</evidence>
<accession>A0A4V2V0A4</accession>